<proteinExistence type="predicted"/>
<dbReference type="Proteomes" id="UP001054821">
    <property type="component" value="Chromosome 6"/>
</dbReference>
<feature type="compositionally biased region" description="Polar residues" evidence="1">
    <location>
        <begin position="20"/>
        <end position="29"/>
    </location>
</feature>
<dbReference type="EMBL" id="JAJFAZ020000006">
    <property type="protein sequence ID" value="KAI5326368.1"/>
    <property type="molecule type" value="Genomic_DNA"/>
</dbReference>
<feature type="region of interest" description="Disordered" evidence="1">
    <location>
        <begin position="20"/>
        <end position="59"/>
    </location>
</feature>
<evidence type="ECO:0000313" key="3">
    <source>
        <dbReference type="Proteomes" id="UP001054821"/>
    </source>
</evidence>
<reference evidence="2 3" key="1">
    <citation type="journal article" date="2022" name="G3 (Bethesda)">
        <title>Whole-genome sequence and methylome profiling of the almond [Prunus dulcis (Mill.) D.A. Webb] cultivar 'Nonpareil'.</title>
        <authorList>
            <person name="D'Amico-Willman K.M."/>
            <person name="Ouma W.Z."/>
            <person name="Meulia T."/>
            <person name="Sideli G.M."/>
            <person name="Gradziel T.M."/>
            <person name="Fresnedo-Ramirez J."/>
        </authorList>
    </citation>
    <scope>NUCLEOTIDE SEQUENCE [LARGE SCALE GENOMIC DNA]</scope>
    <source>
        <strain evidence="2">Clone GOH B32 T37-40</strain>
    </source>
</reference>
<dbReference type="AlphaFoldDB" id="A0AAD4VL17"/>
<sequence>MFDLSTERGGRTWTSVVESLSPRFSSNSEGPRYHRRRGMDGGLWGGQHTNSRRRRPWCSHHEGSAGNLHEIFESVASKKFVHTNRRRRRPWCSRSARNLHEISQKLVIGLDLRDLGWVA</sequence>
<gene>
    <name evidence="2" type="ORF">L3X38_035442</name>
</gene>
<accession>A0AAD4VL17</accession>
<keyword evidence="3" id="KW-1185">Reference proteome</keyword>
<name>A0AAD4VL17_PRUDU</name>
<evidence type="ECO:0000256" key="1">
    <source>
        <dbReference type="SAM" id="MobiDB-lite"/>
    </source>
</evidence>
<comment type="caution">
    <text evidence="2">The sequence shown here is derived from an EMBL/GenBank/DDBJ whole genome shotgun (WGS) entry which is preliminary data.</text>
</comment>
<organism evidence="2 3">
    <name type="scientific">Prunus dulcis</name>
    <name type="common">Almond</name>
    <name type="synonym">Amygdalus dulcis</name>
    <dbReference type="NCBI Taxonomy" id="3755"/>
    <lineage>
        <taxon>Eukaryota</taxon>
        <taxon>Viridiplantae</taxon>
        <taxon>Streptophyta</taxon>
        <taxon>Embryophyta</taxon>
        <taxon>Tracheophyta</taxon>
        <taxon>Spermatophyta</taxon>
        <taxon>Magnoliopsida</taxon>
        <taxon>eudicotyledons</taxon>
        <taxon>Gunneridae</taxon>
        <taxon>Pentapetalae</taxon>
        <taxon>rosids</taxon>
        <taxon>fabids</taxon>
        <taxon>Rosales</taxon>
        <taxon>Rosaceae</taxon>
        <taxon>Amygdaloideae</taxon>
        <taxon>Amygdaleae</taxon>
        <taxon>Prunus</taxon>
    </lineage>
</organism>
<evidence type="ECO:0000313" key="2">
    <source>
        <dbReference type="EMBL" id="KAI5326368.1"/>
    </source>
</evidence>
<protein>
    <submittedName>
        <fullName evidence="2">Uncharacterized protein</fullName>
    </submittedName>
</protein>